<evidence type="ECO:0000313" key="2">
    <source>
        <dbReference type="EMBL" id="KAG2500137.1"/>
    </source>
</evidence>
<gene>
    <name evidence="2" type="ORF">HYH03_001719</name>
</gene>
<dbReference type="EMBL" id="JAEHOE010000004">
    <property type="protein sequence ID" value="KAG2500137.1"/>
    <property type="molecule type" value="Genomic_DNA"/>
</dbReference>
<evidence type="ECO:0000313" key="3">
    <source>
        <dbReference type="Proteomes" id="UP000612055"/>
    </source>
</evidence>
<feature type="compositionally biased region" description="Polar residues" evidence="1">
    <location>
        <begin position="1"/>
        <end position="10"/>
    </location>
</feature>
<feature type="compositionally biased region" description="Low complexity" evidence="1">
    <location>
        <begin position="394"/>
        <end position="417"/>
    </location>
</feature>
<evidence type="ECO:0000256" key="1">
    <source>
        <dbReference type="SAM" id="MobiDB-lite"/>
    </source>
</evidence>
<name>A0A835YEF4_9CHLO</name>
<feature type="region of interest" description="Disordered" evidence="1">
    <location>
        <begin position="370"/>
        <end position="417"/>
    </location>
</feature>
<sequence length="539" mass="54653">MQSLARSGPTSRPRPCARGIHAGSSRVAAQSPVATGALSSSSLDTRSRLSRGGESTLGQVPLAGSLLTRPVGGTSSAQWASSPRSVATAATSGHFPSSPFGHPFFGTLILSEEGTVLEGSLALDAAFPSSCEALRAGGTALAQVWAGSGEPGVQSSLFRIQIRGWQGRFALDADPSLLRALGGLQPGARLVVRRGSAGRVEVHPAELGAGAGPQAPGPFLPSPSPAPPSDDREQHILGLVSLYDDGFTNTYFQGAPVIRAVFQDLLAQAQAQARPGPALEAEVWARCVEGGSQQLWPHRVTLYASARATRVTAVRSLVRSLGLAHGQRAELVRLGDGRVALRAAVEMPEGASRGRVRRGGEALVPARQRAAVARPQGPGRSHGAPPLPLPLPLQPSVSAGSSVAAGSAPGSAPTSAAGPGALIGTLRVVRQGVRLYLVGPTVLRTAFLGSPDSPPGLQGRYTVSLLARPGGPGAADASGDVALSAKLNLPQGSGCKLTGAAKLAKALGGLEDGQVVALWRLGGEGGSVLATVAPEGLEQ</sequence>
<keyword evidence="3" id="KW-1185">Reference proteome</keyword>
<dbReference type="Proteomes" id="UP000612055">
    <property type="component" value="Unassembled WGS sequence"/>
</dbReference>
<reference evidence="2" key="1">
    <citation type="journal article" date="2020" name="bioRxiv">
        <title>Comparative genomics of Chlamydomonas.</title>
        <authorList>
            <person name="Craig R.J."/>
            <person name="Hasan A.R."/>
            <person name="Ness R.W."/>
            <person name="Keightley P.D."/>
        </authorList>
    </citation>
    <scope>NUCLEOTIDE SEQUENCE</scope>
    <source>
        <strain evidence="2">CCAP 11/70</strain>
    </source>
</reference>
<dbReference type="AlphaFoldDB" id="A0A835YEF4"/>
<feature type="region of interest" description="Disordered" evidence="1">
    <location>
        <begin position="1"/>
        <end position="61"/>
    </location>
</feature>
<proteinExistence type="predicted"/>
<accession>A0A835YEF4</accession>
<feature type="region of interest" description="Disordered" evidence="1">
    <location>
        <begin position="207"/>
        <end position="231"/>
    </location>
</feature>
<comment type="caution">
    <text evidence="2">The sequence shown here is derived from an EMBL/GenBank/DDBJ whole genome shotgun (WGS) entry which is preliminary data.</text>
</comment>
<organism evidence="2 3">
    <name type="scientific">Edaphochlamys debaryana</name>
    <dbReference type="NCBI Taxonomy" id="47281"/>
    <lineage>
        <taxon>Eukaryota</taxon>
        <taxon>Viridiplantae</taxon>
        <taxon>Chlorophyta</taxon>
        <taxon>core chlorophytes</taxon>
        <taxon>Chlorophyceae</taxon>
        <taxon>CS clade</taxon>
        <taxon>Chlamydomonadales</taxon>
        <taxon>Chlamydomonadales incertae sedis</taxon>
        <taxon>Edaphochlamys</taxon>
    </lineage>
</organism>
<protein>
    <submittedName>
        <fullName evidence="2">Uncharacterized protein</fullName>
    </submittedName>
</protein>
<feature type="compositionally biased region" description="Pro residues" evidence="1">
    <location>
        <begin position="215"/>
        <end position="228"/>
    </location>
</feature>